<accession>A0A397GSG0</accession>
<organism evidence="2 3">
    <name type="scientific">Diversispora epigaea</name>
    <dbReference type="NCBI Taxonomy" id="1348612"/>
    <lineage>
        <taxon>Eukaryota</taxon>
        <taxon>Fungi</taxon>
        <taxon>Fungi incertae sedis</taxon>
        <taxon>Mucoromycota</taxon>
        <taxon>Glomeromycotina</taxon>
        <taxon>Glomeromycetes</taxon>
        <taxon>Diversisporales</taxon>
        <taxon>Diversisporaceae</taxon>
        <taxon>Diversispora</taxon>
    </lineage>
</organism>
<gene>
    <name evidence="2" type="ORF">Glove_460g34</name>
</gene>
<evidence type="ECO:0000313" key="3">
    <source>
        <dbReference type="Proteomes" id="UP000266861"/>
    </source>
</evidence>
<protein>
    <submittedName>
        <fullName evidence="2">Uncharacterized protein</fullName>
    </submittedName>
</protein>
<name>A0A397GSG0_9GLOM</name>
<feature type="compositionally biased region" description="Basic and acidic residues" evidence="1">
    <location>
        <begin position="48"/>
        <end position="63"/>
    </location>
</feature>
<dbReference type="Proteomes" id="UP000266861">
    <property type="component" value="Unassembled WGS sequence"/>
</dbReference>
<feature type="region of interest" description="Disordered" evidence="1">
    <location>
        <begin position="1"/>
        <end position="74"/>
    </location>
</feature>
<dbReference type="EMBL" id="PQFF01000402">
    <property type="protein sequence ID" value="RHZ52588.1"/>
    <property type="molecule type" value="Genomic_DNA"/>
</dbReference>
<feature type="compositionally biased region" description="Polar residues" evidence="1">
    <location>
        <begin position="64"/>
        <end position="74"/>
    </location>
</feature>
<feature type="compositionally biased region" description="Polar residues" evidence="1">
    <location>
        <begin position="1"/>
        <end position="14"/>
    </location>
</feature>
<proteinExistence type="predicted"/>
<comment type="caution">
    <text evidence="2">The sequence shown here is derived from an EMBL/GenBank/DDBJ whole genome shotgun (WGS) entry which is preliminary data.</text>
</comment>
<feature type="compositionally biased region" description="Basic residues" evidence="1">
    <location>
        <begin position="18"/>
        <end position="28"/>
    </location>
</feature>
<dbReference type="OrthoDB" id="2555515at2759"/>
<keyword evidence="3" id="KW-1185">Reference proteome</keyword>
<sequence>MKSKYDTNVNNITDPKNRTTRIRSTKRRSNLDDAKMTTSIRVTRSKTRKDEKNDKKEAEDTRNSQRTTSLPNQQDTIFIVPNTVMQTKIPLRILAQREFSLPQSIFGEMMRDREAVRQQVTSFIVPNTAMPTGIRKSKRSALAFGSRIPSKILIKREFFLPKSIFEKMMREREEVRQQQSAA</sequence>
<evidence type="ECO:0000256" key="1">
    <source>
        <dbReference type="SAM" id="MobiDB-lite"/>
    </source>
</evidence>
<evidence type="ECO:0000313" key="2">
    <source>
        <dbReference type="EMBL" id="RHZ52588.1"/>
    </source>
</evidence>
<reference evidence="2 3" key="1">
    <citation type="submission" date="2018-08" db="EMBL/GenBank/DDBJ databases">
        <title>Genome and evolution of the arbuscular mycorrhizal fungus Diversispora epigaea (formerly Glomus versiforme) and its bacterial endosymbionts.</title>
        <authorList>
            <person name="Sun X."/>
            <person name="Fei Z."/>
            <person name="Harrison M."/>
        </authorList>
    </citation>
    <scope>NUCLEOTIDE SEQUENCE [LARGE SCALE GENOMIC DNA]</scope>
    <source>
        <strain evidence="2 3">IT104</strain>
    </source>
</reference>
<dbReference type="AlphaFoldDB" id="A0A397GSG0"/>